<reference evidence="2 3" key="1">
    <citation type="submission" date="2016-06" db="EMBL/GenBank/DDBJ databases">
        <authorList>
            <person name="Kjaerup R.B."/>
            <person name="Dalgaard T.S."/>
            <person name="Juul-Madsen H.R."/>
        </authorList>
    </citation>
    <scope>NUCLEOTIDE SEQUENCE [LARGE SCALE GENOMIC DNA]</scope>
    <source>
        <strain evidence="2 3">DSM 43913</strain>
    </source>
</reference>
<feature type="domain" description="DUF1540" evidence="1">
    <location>
        <begin position="65"/>
        <end position="97"/>
    </location>
</feature>
<accession>A0A1C5G439</accession>
<keyword evidence="3" id="KW-1185">Reference proteome</keyword>
<protein>
    <recommendedName>
        <fullName evidence="1">DUF1540 domain-containing protein</fullName>
    </recommendedName>
</protein>
<dbReference type="EMBL" id="LT607733">
    <property type="protein sequence ID" value="SCG14488.1"/>
    <property type="molecule type" value="Genomic_DNA"/>
</dbReference>
<evidence type="ECO:0000313" key="3">
    <source>
        <dbReference type="Proteomes" id="UP000198251"/>
    </source>
</evidence>
<gene>
    <name evidence="2" type="ORF">GA0070610_0693</name>
</gene>
<organism evidence="2 3">
    <name type="scientific">Micromonospora echinofusca</name>
    <dbReference type="NCBI Taxonomy" id="47858"/>
    <lineage>
        <taxon>Bacteria</taxon>
        <taxon>Bacillati</taxon>
        <taxon>Actinomycetota</taxon>
        <taxon>Actinomycetes</taxon>
        <taxon>Micromonosporales</taxon>
        <taxon>Micromonosporaceae</taxon>
        <taxon>Micromonospora</taxon>
    </lineage>
</organism>
<dbReference type="GeneID" id="95800586"/>
<dbReference type="AlphaFoldDB" id="A0A1C5G439"/>
<evidence type="ECO:0000259" key="1">
    <source>
        <dbReference type="Pfam" id="PF07561"/>
    </source>
</evidence>
<dbReference type="Proteomes" id="UP000198251">
    <property type="component" value="Chromosome I"/>
</dbReference>
<dbReference type="Pfam" id="PF07561">
    <property type="entry name" value="DUF1540"/>
    <property type="match status" value="2"/>
</dbReference>
<feature type="domain" description="DUF1540" evidence="1">
    <location>
        <begin position="13"/>
        <end position="44"/>
    </location>
</feature>
<dbReference type="RefSeq" id="WP_088998675.1">
    <property type="nucleotide sequence ID" value="NZ_JBEZEO010000001.1"/>
</dbReference>
<sequence length="100" mass="10734">MTAAVEMPRVQECVVAACSYNHTNDCHAFAITIGSPDHAHCHTFIEMPAVRGGVDGGMTAQVGACQRADCRHNEQLECHAPSIKVGPDNDMADCMTYASR</sequence>
<proteinExistence type="predicted"/>
<name>A0A1C5G439_MICEH</name>
<dbReference type="InterPro" id="IPR011437">
    <property type="entry name" value="DUF1540"/>
</dbReference>
<evidence type="ECO:0000313" key="2">
    <source>
        <dbReference type="EMBL" id="SCG14488.1"/>
    </source>
</evidence>